<dbReference type="STRING" id="1047168.A0A0F4GGM1"/>
<dbReference type="PANTHER" id="PTHR14087">
    <property type="entry name" value="THYMOCYTE NUCLEAR PROTEIN 1"/>
    <property type="match status" value="1"/>
</dbReference>
<keyword evidence="6" id="KW-1185">Reference proteome</keyword>
<proteinExistence type="predicted"/>
<feature type="compositionally biased region" description="Basic residues" evidence="3">
    <location>
        <begin position="187"/>
        <end position="199"/>
    </location>
</feature>
<evidence type="ECO:0000256" key="3">
    <source>
        <dbReference type="SAM" id="MobiDB-lite"/>
    </source>
</evidence>
<evidence type="ECO:0000313" key="5">
    <source>
        <dbReference type="EMBL" id="KJX95365.1"/>
    </source>
</evidence>
<gene>
    <name evidence="5" type="ORF">TI39_contig4118g00030</name>
</gene>
<accession>A0A0F4GGM1</accession>
<feature type="compositionally biased region" description="Polar residues" evidence="3">
    <location>
        <begin position="536"/>
        <end position="554"/>
    </location>
</feature>
<feature type="compositionally biased region" description="Low complexity" evidence="3">
    <location>
        <begin position="555"/>
        <end position="596"/>
    </location>
</feature>
<feature type="compositionally biased region" description="Acidic residues" evidence="3">
    <location>
        <begin position="234"/>
        <end position="255"/>
    </location>
</feature>
<sequence length="628" mass="65973">MPPKKSKAKANKAKAAPAPAVQAPVPESVTSKRGTEHPTSAAYARPRRESTMAIAPVLANTPKKRGRPANATTTNDEPAAKRGGPAKKGTATVTSKKRGRQAQDSAAEMGDEEEDEIVEPPKKRGRPAKAKAAQDNEVSDEGEAEEPAPTPVKRGRGRPAKAQPAQDNEIGDEGEVEEAAPTPAKRGPGRPKKASKRGGRAGSKLAPAVPEDETPPPKRRGSSPHGGETTKMDGDDDAAAGQLEDELMGDADDGANPEPADTATKKGRGGKGKAKMTGEEEEADVSSSGKQYWLMKAEQEDRDETAKSGRVVNTKFTIDDLRSKTAPELWDGVRNATAAKNMRAMKVGDLAFFYASGGKQSRKPGIVGTMEIVKEAEIDQTVYDEDSLGYVEKEKDRGRWVAVQVEYRSKLTKPVYLSELQKYKGGSGVLSNMQELTAARLSVSKVSEQEWNFITEKLIEGYEDDEALPGMSSNPTNAGNEPEEEANDSLTSNVVNGITDGAKDILDSVTDTAAKIVDGEGLGLPEVALPTIENEVPTSDTALPANTSQTSRPTSRASSTKGKAGGSRASSVAKSKAGGSRAGSAAPSASGLAPPATKGRGRSITPRSRAGSARPAEEAATMQTIGEE</sequence>
<evidence type="ECO:0000256" key="2">
    <source>
        <dbReference type="ARBA" id="ARBA00023242"/>
    </source>
</evidence>
<keyword evidence="2" id="KW-0539">Nucleus</keyword>
<feature type="compositionally biased region" description="Low complexity" evidence="3">
    <location>
        <begin position="13"/>
        <end position="26"/>
    </location>
</feature>
<dbReference type="InterPro" id="IPR047197">
    <property type="entry name" value="THYN1-like_EVE"/>
</dbReference>
<protein>
    <recommendedName>
        <fullName evidence="4">EVE domain-containing protein</fullName>
    </recommendedName>
</protein>
<feature type="region of interest" description="Disordered" evidence="3">
    <location>
        <begin position="465"/>
        <end position="495"/>
    </location>
</feature>
<dbReference type="PANTHER" id="PTHR14087:SF7">
    <property type="entry name" value="THYMOCYTE NUCLEAR PROTEIN 1"/>
    <property type="match status" value="1"/>
</dbReference>
<dbReference type="PRINTS" id="PR00929">
    <property type="entry name" value="ATHOOK"/>
</dbReference>
<dbReference type="SMART" id="SM00384">
    <property type="entry name" value="AT_hook"/>
    <property type="match status" value="4"/>
</dbReference>
<dbReference type="InterPro" id="IPR017956">
    <property type="entry name" value="AT_hook_DNA-bd_motif"/>
</dbReference>
<dbReference type="InterPro" id="IPR052181">
    <property type="entry name" value="5hmC_binding"/>
</dbReference>
<evidence type="ECO:0000256" key="1">
    <source>
        <dbReference type="ARBA" id="ARBA00004123"/>
    </source>
</evidence>
<evidence type="ECO:0000259" key="4">
    <source>
        <dbReference type="Pfam" id="PF01878"/>
    </source>
</evidence>
<feature type="region of interest" description="Disordered" evidence="3">
    <location>
        <begin position="1"/>
        <end position="291"/>
    </location>
</feature>
<feature type="compositionally biased region" description="Basic residues" evidence="3">
    <location>
        <begin position="1"/>
        <end position="12"/>
    </location>
</feature>
<name>A0A0F4GGM1_9PEZI</name>
<dbReference type="Gene3D" id="3.10.590.10">
    <property type="entry name" value="ph1033 like domains"/>
    <property type="match status" value="1"/>
</dbReference>
<dbReference type="SUPFAM" id="SSF88697">
    <property type="entry name" value="PUA domain-like"/>
    <property type="match status" value="1"/>
</dbReference>
<feature type="compositionally biased region" description="Acidic residues" evidence="3">
    <location>
        <begin position="169"/>
        <end position="178"/>
    </location>
</feature>
<comment type="caution">
    <text evidence="5">The sequence shown here is derived from an EMBL/GenBank/DDBJ whole genome shotgun (WGS) entry which is preliminary data.</text>
</comment>
<evidence type="ECO:0000313" key="6">
    <source>
        <dbReference type="Proteomes" id="UP000033647"/>
    </source>
</evidence>
<dbReference type="InterPro" id="IPR002740">
    <property type="entry name" value="EVE_domain"/>
</dbReference>
<feature type="domain" description="EVE" evidence="4">
    <location>
        <begin position="291"/>
        <end position="456"/>
    </location>
</feature>
<feature type="compositionally biased region" description="Basic residues" evidence="3">
    <location>
        <begin position="265"/>
        <end position="274"/>
    </location>
</feature>
<dbReference type="AlphaFoldDB" id="A0A0F4GGM1"/>
<dbReference type="InterPro" id="IPR015947">
    <property type="entry name" value="PUA-like_sf"/>
</dbReference>
<dbReference type="Proteomes" id="UP000033647">
    <property type="component" value="Unassembled WGS sequence"/>
</dbReference>
<feature type="compositionally biased region" description="Acidic residues" evidence="3">
    <location>
        <begin position="109"/>
        <end position="118"/>
    </location>
</feature>
<comment type="subcellular location">
    <subcellularLocation>
        <location evidence="1">Nucleus</location>
    </subcellularLocation>
</comment>
<dbReference type="EMBL" id="LAFY01004078">
    <property type="protein sequence ID" value="KJX95365.1"/>
    <property type="molecule type" value="Genomic_DNA"/>
</dbReference>
<dbReference type="CDD" id="cd21133">
    <property type="entry name" value="EVE"/>
    <property type="match status" value="1"/>
</dbReference>
<feature type="compositionally biased region" description="Acidic residues" evidence="3">
    <location>
        <begin position="137"/>
        <end position="146"/>
    </location>
</feature>
<reference evidence="5 6" key="1">
    <citation type="submission" date="2015-03" db="EMBL/GenBank/DDBJ databases">
        <title>RNA-seq based gene annotation and comparative genomics of four Zymoseptoria species reveal species-specific pathogenicity related genes and transposable element activity.</title>
        <authorList>
            <person name="Grandaubert J."/>
            <person name="Bhattacharyya A."/>
            <person name="Stukenbrock E.H."/>
        </authorList>
    </citation>
    <scope>NUCLEOTIDE SEQUENCE [LARGE SCALE GENOMIC DNA]</scope>
    <source>
        <strain evidence="5 6">Zb18110</strain>
    </source>
</reference>
<organism evidence="5 6">
    <name type="scientific">Zymoseptoria brevis</name>
    <dbReference type="NCBI Taxonomy" id="1047168"/>
    <lineage>
        <taxon>Eukaryota</taxon>
        <taxon>Fungi</taxon>
        <taxon>Dikarya</taxon>
        <taxon>Ascomycota</taxon>
        <taxon>Pezizomycotina</taxon>
        <taxon>Dothideomycetes</taxon>
        <taxon>Dothideomycetidae</taxon>
        <taxon>Mycosphaerellales</taxon>
        <taxon>Mycosphaerellaceae</taxon>
        <taxon>Zymoseptoria</taxon>
    </lineage>
</organism>
<dbReference type="OrthoDB" id="41445at2759"/>
<dbReference type="GO" id="GO:0003677">
    <property type="term" value="F:DNA binding"/>
    <property type="evidence" value="ECO:0007669"/>
    <property type="project" value="InterPro"/>
</dbReference>
<dbReference type="GO" id="GO:0005634">
    <property type="term" value="C:nucleus"/>
    <property type="evidence" value="ECO:0007669"/>
    <property type="project" value="UniProtKB-SubCell"/>
</dbReference>
<dbReference type="Pfam" id="PF01878">
    <property type="entry name" value="EVE"/>
    <property type="match status" value="1"/>
</dbReference>
<feature type="region of interest" description="Disordered" evidence="3">
    <location>
        <begin position="518"/>
        <end position="628"/>
    </location>
</feature>